<dbReference type="InterPro" id="IPR027417">
    <property type="entry name" value="P-loop_NTPase"/>
</dbReference>
<protein>
    <recommendedName>
        <fullName evidence="6">NACHT domain-containing protein</fullName>
    </recommendedName>
</protein>
<keyword evidence="5" id="KW-1185">Reference proteome</keyword>
<dbReference type="InterPro" id="IPR056693">
    <property type="entry name" value="DUF7791"/>
</dbReference>
<evidence type="ECO:0000313" key="5">
    <source>
        <dbReference type="Proteomes" id="UP000235371"/>
    </source>
</evidence>
<evidence type="ECO:0000259" key="2">
    <source>
        <dbReference type="Pfam" id="PF24883"/>
    </source>
</evidence>
<evidence type="ECO:0000259" key="3">
    <source>
        <dbReference type="Pfam" id="PF25053"/>
    </source>
</evidence>
<reference evidence="4 5" key="1">
    <citation type="submission" date="2016-04" db="EMBL/GenBank/DDBJ databases">
        <title>A degradative enzymes factory behind the ericoid mycorrhizal symbiosis.</title>
        <authorList>
            <consortium name="DOE Joint Genome Institute"/>
            <person name="Martino E."/>
            <person name="Morin E."/>
            <person name="Grelet G."/>
            <person name="Kuo A."/>
            <person name="Kohler A."/>
            <person name="Daghino S."/>
            <person name="Barry K."/>
            <person name="Choi C."/>
            <person name="Cichocki N."/>
            <person name="Clum A."/>
            <person name="Copeland A."/>
            <person name="Hainaut M."/>
            <person name="Haridas S."/>
            <person name="Labutti K."/>
            <person name="Lindquist E."/>
            <person name="Lipzen A."/>
            <person name="Khouja H.-R."/>
            <person name="Murat C."/>
            <person name="Ohm R."/>
            <person name="Olson A."/>
            <person name="Spatafora J."/>
            <person name="Veneault-Fourrey C."/>
            <person name="Henrissat B."/>
            <person name="Grigoriev I."/>
            <person name="Martin F."/>
            <person name="Perotto S."/>
        </authorList>
    </citation>
    <scope>NUCLEOTIDE SEQUENCE [LARGE SCALE GENOMIC DNA]</scope>
    <source>
        <strain evidence="4 5">E</strain>
    </source>
</reference>
<dbReference type="AlphaFoldDB" id="A0A2J6T3B4"/>
<organism evidence="4 5">
    <name type="scientific">Hyaloscypha bicolor E</name>
    <dbReference type="NCBI Taxonomy" id="1095630"/>
    <lineage>
        <taxon>Eukaryota</taxon>
        <taxon>Fungi</taxon>
        <taxon>Dikarya</taxon>
        <taxon>Ascomycota</taxon>
        <taxon>Pezizomycotina</taxon>
        <taxon>Leotiomycetes</taxon>
        <taxon>Helotiales</taxon>
        <taxon>Hyaloscyphaceae</taxon>
        <taxon>Hyaloscypha</taxon>
        <taxon>Hyaloscypha bicolor</taxon>
    </lineage>
</organism>
<dbReference type="InterPro" id="IPR056884">
    <property type="entry name" value="NPHP3-like_N"/>
</dbReference>
<proteinExistence type="predicted"/>
<feature type="domain" description="DUF7791" evidence="3">
    <location>
        <begin position="571"/>
        <end position="714"/>
    </location>
</feature>
<sequence>MDPLTALSTAGTLSQFVDFALKILTTGHQLYSGSLASLSAYEELKCVARDLSGLAKRLSHAPRHDGVSEALQDGAVLEDHCKKCETAIQDLMDHLRTLKVQGKKGSLKGFRPALKATWAQKDLEALIQKLQGVRKSLDSWLLDISIDSVSLQQGERFARLDDKSQMIITALLDSHSSLPSYVLDQRTAVAQMLDRLDLAVGSLTRSAPGEIFTGEFSPRAENSKNTISERTTPIQALADELKLKQEVEASILENLRFSTTTDRLEEVSEAHQSTFKRIFEPQKDNAWSCFSSWLKSGDGVYWINGKAGSGKSGLMRYIYHHPKTQQELSEWAGPTTLIRAGFFFWNTGTKEQRSQLGLLRALLFEILDGSRDLIPVVLPWLWARSYSQALDPLTPHSPEKKLSLSSLTQAFTILVQQTKVPLKLCLFIDGLDEYEGDFSKIVGVFEGLSRSQNVKLCVSSQPLIVFEDTFSAFPGLKLQDLTLNDVEKYVKEELTTSERYQQLAAKEPIPAAELEQEIVTSADGVFLWVRLVVECLLSGFGNDNGVHDLQSRLRVLPTDLKQLYHHLLMNKIDPVYMDDATKMFKIIRETKDSELSVLAFALTDESYFEKAITSPLRPWNEGEITSACQKMEDRMKARCAGLIEISGTVTEALYEPASKANGKVQYLHRTVRDYLEKPEIHNLITSHIKKLQFDANISLLQSSLLQLKIIPKHNTQSRFWDLAREAMQYASAADLSTESHMALVHELGKTIKAHRRTSTSFYPEKWSESFLAVAVQYNLWSYVEKQLSSQELLKQGVTVRTLLAYALGARSFHNYDVAHNKEMVGLLLKHATKNGTNSNIFKTSSIWQQVLQPLEERYLEQEFFVRQFDVIRLFLQYGADPQAICILKDGRELTADTIIREGLPKYPHPATEDILRMLDVQEALEKPKPSVIQRFSSWSARKPKAKNTTALI</sequence>
<evidence type="ECO:0000313" key="4">
    <source>
        <dbReference type="EMBL" id="PMD57489.1"/>
    </source>
</evidence>
<dbReference type="PANTHER" id="PTHR10039:SF5">
    <property type="entry name" value="NACHT DOMAIN-CONTAINING PROTEIN"/>
    <property type="match status" value="1"/>
</dbReference>
<accession>A0A2J6T3B4</accession>
<dbReference type="OrthoDB" id="443402at2759"/>
<dbReference type="SUPFAM" id="SSF52540">
    <property type="entry name" value="P-loop containing nucleoside triphosphate hydrolases"/>
    <property type="match status" value="1"/>
</dbReference>
<feature type="domain" description="Nephrocystin 3-like N-terminal" evidence="2">
    <location>
        <begin position="290"/>
        <end position="460"/>
    </location>
</feature>
<dbReference type="STRING" id="1095630.A0A2J6T3B4"/>
<keyword evidence="1" id="KW-0677">Repeat</keyword>
<evidence type="ECO:0000256" key="1">
    <source>
        <dbReference type="ARBA" id="ARBA00022737"/>
    </source>
</evidence>
<dbReference type="GeneID" id="36579685"/>
<dbReference type="PANTHER" id="PTHR10039">
    <property type="entry name" value="AMELOGENIN"/>
    <property type="match status" value="1"/>
</dbReference>
<evidence type="ECO:0008006" key="6">
    <source>
        <dbReference type="Google" id="ProtNLM"/>
    </source>
</evidence>
<dbReference type="EMBL" id="KZ613846">
    <property type="protein sequence ID" value="PMD57489.1"/>
    <property type="molecule type" value="Genomic_DNA"/>
</dbReference>
<dbReference type="Proteomes" id="UP000235371">
    <property type="component" value="Unassembled WGS sequence"/>
</dbReference>
<dbReference type="Pfam" id="PF25053">
    <property type="entry name" value="DUF7791"/>
    <property type="match status" value="1"/>
</dbReference>
<name>A0A2J6T3B4_9HELO</name>
<dbReference type="RefSeq" id="XP_024734393.1">
    <property type="nucleotide sequence ID" value="XM_024871603.1"/>
</dbReference>
<dbReference type="Pfam" id="PF24883">
    <property type="entry name" value="NPHP3_N"/>
    <property type="match status" value="1"/>
</dbReference>
<dbReference type="InParanoid" id="A0A2J6T3B4"/>
<gene>
    <name evidence="4" type="ORF">K444DRAFT_28492</name>
</gene>